<evidence type="ECO:0008006" key="4">
    <source>
        <dbReference type="Google" id="ProtNLM"/>
    </source>
</evidence>
<protein>
    <recommendedName>
        <fullName evidence="4">DUF2798 domain-containing protein</fullName>
    </recommendedName>
</protein>
<keyword evidence="1" id="KW-0812">Transmembrane</keyword>
<dbReference type="STRING" id="1122155.SAMN02745158_02854"/>
<proteinExistence type="predicted"/>
<accession>A0A1M4ZPX8</accession>
<dbReference type="AlphaFoldDB" id="A0A1M4ZPX8"/>
<feature type="transmembrane region" description="Helical" evidence="1">
    <location>
        <begin position="118"/>
        <end position="141"/>
    </location>
</feature>
<feature type="transmembrane region" description="Helical" evidence="1">
    <location>
        <begin position="12"/>
        <end position="31"/>
    </location>
</feature>
<keyword evidence="3" id="KW-1185">Reference proteome</keyword>
<feature type="transmembrane region" description="Helical" evidence="1">
    <location>
        <begin position="85"/>
        <end position="106"/>
    </location>
</feature>
<name>A0A1M4ZPX8_9CLOT</name>
<keyword evidence="1" id="KW-1133">Transmembrane helix</keyword>
<keyword evidence="1" id="KW-0472">Membrane</keyword>
<sequence>MTKTTKVVNNLFMNIPMTIVFCWFVQQLAIWSGAAPAFDWKSFFLNLPIGYVTGFFIGLIFPSVPWGMRFASACGAKEGSWKYNALVNLIVNTVNTTALIIVMTYVNVCLFGHAPLQALIPGILDCYVPVWIVAYFVSYFTKPICLKLAQKCMKAI</sequence>
<evidence type="ECO:0000313" key="3">
    <source>
        <dbReference type="Proteomes" id="UP000184245"/>
    </source>
</evidence>
<dbReference type="EMBL" id="FQVI01000016">
    <property type="protein sequence ID" value="SHF20064.1"/>
    <property type="molecule type" value="Genomic_DNA"/>
</dbReference>
<dbReference type="Proteomes" id="UP000184245">
    <property type="component" value="Unassembled WGS sequence"/>
</dbReference>
<dbReference type="RefSeq" id="WP_072852911.1">
    <property type="nucleotide sequence ID" value="NZ_FQVI01000016.1"/>
</dbReference>
<evidence type="ECO:0000313" key="2">
    <source>
        <dbReference type="EMBL" id="SHF20064.1"/>
    </source>
</evidence>
<organism evidence="2 3">
    <name type="scientific">Lactonifactor longoviformis DSM 17459</name>
    <dbReference type="NCBI Taxonomy" id="1122155"/>
    <lineage>
        <taxon>Bacteria</taxon>
        <taxon>Bacillati</taxon>
        <taxon>Bacillota</taxon>
        <taxon>Clostridia</taxon>
        <taxon>Eubacteriales</taxon>
        <taxon>Clostridiaceae</taxon>
        <taxon>Lactonifactor</taxon>
    </lineage>
</organism>
<feature type="transmembrane region" description="Helical" evidence="1">
    <location>
        <begin position="43"/>
        <end position="64"/>
    </location>
</feature>
<evidence type="ECO:0000256" key="1">
    <source>
        <dbReference type="SAM" id="Phobius"/>
    </source>
</evidence>
<gene>
    <name evidence="2" type="ORF">SAMN02745158_02854</name>
</gene>
<dbReference type="OrthoDB" id="2002911at2"/>
<reference evidence="2 3" key="1">
    <citation type="submission" date="2016-11" db="EMBL/GenBank/DDBJ databases">
        <authorList>
            <person name="Jaros S."/>
            <person name="Januszkiewicz K."/>
            <person name="Wedrychowicz H."/>
        </authorList>
    </citation>
    <scope>NUCLEOTIDE SEQUENCE [LARGE SCALE GENOMIC DNA]</scope>
    <source>
        <strain evidence="2 3">DSM 17459</strain>
    </source>
</reference>